<evidence type="ECO:0000313" key="10">
    <source>
        <dbReference type="RefSeq" id="XP_010932932.1"/>
    </source>
</evidence>
<gene>
    <name evidence="10" type="primary">LOC105053468</name>
</gene>
<feature type="compositionally biased region" description="Basic and acidic residues" evidence="7">
    <location>
        <begin position="32"/>
        <end position="43"/>
    </location>
</feature>
<dbReference type="Pfam" id="PF04434">
    <property type="entry name" value="SWIM"/>
    <property type="match status" value="1"/>
</dbReference>
<name>A0A6I9RW99_ELAGV</name>
<comment type="similarity">
    <text evidence="1 6">Belongs to the FHY3/FAR1 family.</text>
</comment>
<keyword evidence="4 6" id="KW-0862">Zinc</keyword>
<dbReference type="InterPro" id="IPR018289">
    <property type="entry name" value="MULE_transposase_dom"/>
</dbReference>
<dbReference type="KEGG" id="egu:105053468"/>
<protein>
    <recommendedName>
        <fullName evidence="6">Protein FAR1-RELATED SEQUENCE</fullName>
    </recommendedName>
</protein>
<proteinExistence type="inferred from homology"/>
<dbReference type="OrthoDB" id="1842376at2759"/>
<dbReference type="Pfam" id="PF10551">
    <property type="entry name" value="MULE"/>
    <property type="match status" value="1"/>
</dbReference>
<organism evidence="9 10">
    <name type="scientific">Elaeis guineensis var. tenera</name>
    <name type="common">Oil palm</name>
    <dbReference type="NCBI Taxonomy" id="51953"/>
    <lineage>
        <taxon>Eukaryota</taxon>
        <taxon>Viridiplantae</taxon>
        <taxon>Streptophyta</taxon>
        <taxon>Embryophyta</taxon>
        <taxon>Tracheophyta</taxon>
        <taxon>Spermatophyta</taxon>
        <taxon>Magnoliopsida</taxon>
        <taxon>Liliopsida</taxon>
        <taxon>Arecaceae</taxon>
        <taxon>Arecoideae</taxon>
        <taxon>Cocoseae</taxon>
        <taxon>Elaeidinae</taxon>
        <taxon>Elaeis</taxon>
    </lineage>
</organism>
<comment type="function">
    <text evidence="6">Putative transcription activator involved in regulating light control of development.</text>
</comment>
<dbReference type="InterPro" id="IPR004330">
    <property type="entry name" value="FAR1_DNA_bnd_dom"/>
</dbReference>
<reference evidence="10" key="1">
    <citation type="submission" date="2025-08" db="UniProtKB">
        <authorList>
            <consortium name="RefSeq"/>
        </authorList>
    </citation>
    <scope>IDENTIFICATION</scope>
</reference>
<evidence type="ECO:0000256" key="6">
    <source>
        <dbReference type="RuleBase" id="RU367018"/>
    </source>
</evidence>
<dbReference type="GO" id="GO:0006355">
    <property type="term" value="P:regulation of DNA-templated transcription"/>
    <property type="evidence" value="ECO:0007669"/>
    <property type="project" value="UniProtKB-UniRule"/>
</dbReference>
<dbReference type="PANTHER" id="PTHR31669:SF297">
    <property type="entry name" value="PROTEIN FAR1-RELATED SEQUENCE"/>
    <property type="match status" value="1"/>
</dbReference>
<feature type="domain" description="SWIM-type" evidence="8">
    <location>
        <begin position="544"/>
        <end position="580"/>
    </location>
</feature>
<keyword evidence="3 5" id="KW-0863">Zinc-finger</keyword>
<evidence type="ECO:0000256" key="1">
    <source>
        <dbReference type="ARBA" id="ARBA00005889"/>
    </source>
</evidence>
<keyword evidence="9" id="KW-1185">Reference proteome</keyword>
<evidence type="ECO:0000256" key="2">
    <source>
        <dbReference type="ARBA" id="ARBA00022723"/>
    </source>
</evidence>
<dbReference type="InterPro" id="IPR006564">
    <property type="entry name" value="Znf_PMZ"/>
</dbReference>
<evidence type="ECO:0000256" key="5">
    <source>
        <dbReference type="PROSITE-ProRule" id="PRU00325"/>
    </source>
</evidence>
<dbReference type="AlphaFoldDB" id="A0A6I9RW99"/>
<evidence type="ECO:0000256" key="7">
    <source>
        <dbReference type="SAM" id="MobiDB-lite"/>
    </source>
</evidence>
<evidence type="ECO:0000313" key="9">
    <source>
        <dbReference type="Proteomes" id="UP000504607"/>
    </source>
</evidence>
<dbReference type="PANTHER" id="PTHR31669">
    <property type="entry name" value="PROTEIN FAR1-RELATED SEQUENCE 10-RELATED"/>
    <property type="match status" value="1"/>
</dbReference>
<keyword evidence="2 6" id="KW-0479">Metal-binding</keyword>
<dbReference type="GeneID" id="105053468"/>
<dbReference type="PROSITE" id="PS50966">
    <property type="entry name" value="ZF_SWIM"/>
    <property type="match status" value="1"/>
</dbReference>
<dbReference type="InterPro" id="IPR007527">
    <property type="entry name" value="Znf_SWIM"/>
</dbReference>
<dbReference type="SMART" id="SM00575">
    <property type="entry name" value="ZnF_PMZ"/>
    <property type="match status" value="1"/>
</dbReference>
<evidence type="ECO:0000256" key="4">
    <source>
        <dbReference type="ARBA" id="ARBA00022833"/>
    </source>
</evidence>
<keyword evidence="6" id="KW-0539">Nucleus</keyword>
<evidence type="ECO:0000259" key="8">
    <source>
        <dbReference type="PROSITE" id="PS50966"/>
    </source>
</evidence>
<accession>A0A6I9RW99</accession>
<dbReference type="RefSeq" id="XP_010932932.1">
    <property type="nucleotide sequence ID" value="XM_010934630.3"/>
</dbReference>
<comment type="subcellular location">
    <subcellularLocation>
        <location evidence="6">Nucleus</location>
    </subcellularLocation>
</comment>
<feature type="region of interest" description="Disordered" evidence="7">
    <location>
        <begin position="1"/>
        <end position="56"/>
    </location>
</feature>
<dbReference type="GO" id="GO:0008270">
    <property type="term" value="F:zinc ion binding"/>
    <property type="evidence" value="ECO:0007669"/>
    <property type="project" value="UniProtKB-UniRule"/>
</dbReference>
<dbReference type="Pfam" id="PF03101">
    <property type="entry name" value="FAR1"/>
    <property type="match status" value="1"/>
</dbReference>
<sequence>MEEQSDDDLRMVSVNESADAREGQEVATVNAQEKETDVGKESQEMNGGDEDVPKLGMTFQTPEEAFRFYDRYARRTGFGIKVLNSTYYEDGRCRYLWLSCNKDGKVKYKTDFHSSKPTKKTNCMARIQLRHRADGLLHMKQVILDHNHPLSPGTAKSYHTRKRKRFLENDDGAVIPLDWSYTEGGFGRVRKRGTGEKKCELRLEKGDGEAIHRFFIGMQTRDSFFFHLMDLDEEGRLRNLFWADGRSRTAYQYFGDVVLFDTTYLIDKYDVPLVSFVGVNHHGQKVLLGCGLLSDESNETYIWLFKTWLSCMFGCPPIAIITDRCNALREAVAEVFPKAHHRQCLWHIMKRIPENLQGHVDCKEIKKTLKKVTCDSLRNDEFEENWRKMVEKYQLENNEWLQSLYEDRRYWASVFVKETFWAGMSVTRRGESMKSFFDEYVHYKITLRQFLRKYEMVVQSKYEKEVQADIELFHKSPQLITQLYMEEQLGKAYTFDVFKKFQAEIRALIYCVSSLVKVDGQVYTFEVKERIRVKDSKHMENKLYEVLYDEKELEVRCICCSFQFRGILCRHALSVLNFQNVVEIPSKYILERWRKDFKRMHALACFPNEVVADGPLESHGNFYKHCLKLSEIGLMSDEKYEFALKVVNEAIQNLLANDSICDGTQTGNVSHEALSNCNVVSFNVNGDRNRGIENNGFHNPVQVRQTVNHPHFEFFQNRGHNDQQSAGYRSGMDWGFQQYFQEGQIQETNPSPRPW</sequence>
<dbReference type="GO" id="GO:0005634">
    <property type="term" value="C:nucleus"/>
    <property type="evidence" value="ECO:0007669"/>
    <property type="project" value="UniProtKB-SubCell"/>
</dbReference>
<dbReference type="InterPro" id="IPR031052">
    <property type="entry name" value="FHY3/FAR1"/>
</dbReference>
<dbReference type="InParanoid" id="A0A6I9RW99"/>
<dbReference type="Proteomes" id="UP000504607">
    <property type="component" value="Chromosome 10"/>
</dbReference>
<evidence type="ECO:0000256" key="3">
    <source>
        <dbReference type="ARBA" id="ARBA00022771"/>
    </source>
</evidence>